<dbReference type="Pfam" id="PF13155">
    <property type="entry name" value="Toprim_2"/>
    <property type="match status" value="1"/>
</dbReference>
<gene>
    <name evidence="1" type="ORF">K1F36_10635</name>
</gene>
<sequence>MKEKRMNCETARNLCILSALADMGHFPTRESKREAWFLSPFRKETKASFKVSKVLNRWYDHGEGVGGNLIDLMTRITGSSVSEVLELLDEGSYSMSPAPIKATAKTKKGIIVGEVMDICQPALVQYLEHRCIPMAIARSYVKEVHFKMGNRDFFAIGLENRKGGWELRNSFQKLCSSPKAITYIKEDRKYLAVVEGMFDFLSLKAIGPAWLVDSDIVVLNSLAFANNLKGFIDGYTHCKLLLDNDGAGDSMTKSLLEQHSKFKDGRELFCGFKDLNEKLRYDHLMKIEKGVGLNHIL</sequence>
<protein>
    <submittedName>
        <fullName evidence="1">Toprim domain-containing protein</fullName>
    </submittedName>
</protein>
<name>A0ABS7ERQ8_9FLAO</name>
<dbReference type="SUPFAM" id="SSF57783">
    <property type="entry name" value="Zinc beta-ribbon"/>
    <property type="match status" value="1"/>
</dbReference>
<dbReference type="Proteomes" id="UP001196136">
    <property type="component" value="Unassembled WGS sequence"/>
</dbReference>
<accession>A0ABS7ERQ8</accession>
<dbReference type="Gene3D" id="3.90.580.10">
    <property type="entry name" value="Zinc finger, CHC2-type domain"/>
    <property type="match status" value="1"/>
</dbReference>
<evidence type="ECO:0000313" key="2">
    <source>
        <dbReference type="Proteomes" id="UP001196136"/>
    </source>
</evidence>
<dbReference type="EMBL" id="JAHZSV010000013">
    <property type="protein sequence ID" value="MBW8200286.1"/>
    <property type="molecule type" value="Genomic_DNA"/>
</dbReference>
<dbReference type="RefSeq" id="WP_220113798.1">
    <property type="nucleotide sequence ID" value="NZ_JAHZSV010000013.1"/>
</dbReference>
<dbReference type="InterPro" id="IPR036977">
    <property type="entry name" value="DNA_primase_Znf_CHC2"/>
</dbReference>
<keyword evidence="2" id="KW-1185">Reference proteome</keyword>
<evidence type="ECO:0000313" key="1">
    <source>
        <dbReference type="EMBL" id="MBW8200286.1"/>
    </source>
</evidence>
<comment type="caution">
    <text evidence="1">The sequence shown here is derived from an EMBL/GenBank/DDBJ whole genome shotgun (WGS) entry which is preliminary data.</text>
</comment>
<dbReference type="Gene3D" id="3.40.1360.10">
    <property type="match status" value="1"/>
</dbReference>
<reference evidence="1 2" key="1">
    <citation type="submission" date="2021-08" db="EMBL/GenBank/DDBJ databases">
        <title>Muricauda profundi sp. nov., a marine bacterium isolated from deep seawater of the Mariana Trench.</title>
        <authorList>
            <person name="Wei Y."/>
        </authorList>
    </citation>
    <scope>NUCLEOTIDE SEQUENCE [LARGE SCALE GENOMIC DNA]</scope>
    <source>
        <strain evidence="1 2">W52</strain>
    </source>
</reference>
<proteinExistence type="predicted"/>
<organism evidence="1 2">
    <name type="scientific">Flagellimonas abyssi</name>
    <dbReference type="NCBI Taxonomy" id="2864871"/>
    <lineage>
        <taxon>Bacteria</taxon>
        <taxon>Pseudomonadati</taxon>
        <taxon>Bacteroidota</taxon>
        <taxon>Flavobacteriia</taxon>
        <taxon>Flavobacteriales</taxon>
        <taxon>Flavobacteriaceae</taxon>
        <taxon>Flagellimonas</taxon>
    </lineage>
</organism>